<evidence type="ECO:0000256" key="1">
    <source>
        <dbReference type="ARBA" id="ARBA00009580"/>
    </source>
</evidence>
<dbReference type="PANTHER" id="PTHR31126">
    <property type="entry name" value="TYROSINE-PROTEIN PHOSPHATASE"/>
    <property type="match status" value="1"/>
</dbReference>
<dbReference type="PANTHER" id="PTHR31126:SF1">
    <property type="entry name" value="TYROSINE SPECIFIC PROTEIN PHOSPHATASES DOMAIN-CONTAINING PROTEIN"/>
    <property type="match status" value="1"/>
</dbReference>
<dbReference type="eggNOG" id="COG2365">
    <property type="taxonomic scope" value="Bacteria"/>
</dbReference>
<dbReference type="SUPFAM" id="SSF52799">
    <property type="entry name" value="(Phosphotyrosine protein) phosphatases II"/>
    <property type="match status" value="1"/>
</dbReference>
<dbReference type="Pfam" id="PF13350">
    <property type="entry name" value="Y_phosphatase3"/>
    <property type="match status" value="1"/>
</dbReference>
<gene>
    <name evidence="3" type="ordered locus">Caci_5073</name>
</gene>
<dbReference type="PROSITE" id="PS00383">
    <property type="entry name" value="TYR_PHOSPHATASE_1"/>
    <property type="match status" value="1"/>
</dbReference>
<reference evidence="3 4" key="1">
    <citation type="journal article" date="2009" name="Stand. Genomic Sci.">
        <title>Complete genome sequence of Catenulispora acidiphila type strain (ID 139908).</title>
        <authorList>
            <person name="Copeland A."/>
            <person name="Lapidus A."/>
            <person name="Glavina Del Rio T."/>
            <person name="Nolan M."/>
            <person name="Lucas S."/>
            <person name="Chen F."/>
            <person name="Tice H."/>
            <person name="Cheng J.F."/>
            <person name="Bruce D."/>
            <person name="Goodwin L."/>
            <person name="Pitluck S."/>
            <person name="Mikhailova N."/>
            <person name="Pati A."/>
            <person name="Ivanova N."/>
            <person name="Mavromatis K."/>
            <person name="Chen A."/>
            <person name="Palaniappan K."/>
            <person name="Chain P."/>
            <person name="Land M."/>
            <person name="Hauser L."/>
            <person name="Chang Y.J."/>
            <person name="Jeffries C.D."/>
            <person name="Chertkov O."/>
            <person name="Brettin T."/>
            <person name="Detter J.C."/>
            <person name="Han C."/>
            <person name="Ali Z."/>
            <person name="Tindall B.J."/>
            <person name="Goker M."/>
            <person name="Bristow J."/>
            <person name="Eisen J.A."/>
            <person name="Markowitz V."/>
            <person name="Hugenholtz P."/>
            <person name="Kyrpides N.C."/>
            <person name="Klenk H.P."/>
        </authorList>
    </citation>
    <scope>NUCLEOTIDE SEQUENCE [LARGE SCALE GENOMIC DNA]</scope>
    <source>
        <strain evidence="4">DSM 44928 / JCM 14897 / NBRC 102108 / NRRL B-24433 / ID139908</strain>
    </source>
</reference>
<dbReference type="Proteomes" id="UP000000851">
    <property type="component" value="Chromosome"/>
</dbReference>
<accession>C7Q4Y5</accession>
<dbReference type="InterPro" id="IPR029021">
    <property type="entry name" value="Prot-tyrosine_phosphatase-like"/>
</dbReference>
<dbReference type="Gene3D" id="3.90.190.10">
    <property type="entry name" value="Protein tyrosine phosphatase superfamily"/>
    <property type="match status" value="1"/>
</dbReference>
<dbReference type="HOGENOM" id="CLU_057546_3_2_11"/>
<organism evidence="3 4">
    <name type="scientific">Catenulispora acidiphila (strain DSM 44928 / JCM 14897 / NBRC 102108 / NRRL B-24433 / ID139908)</name>
    <dbReference type="NCBI Taxonomy" id="479433"/>
    <lineage>
        <taxon>Bacteria</taxon>
        <taxon>Bacillati</taxon>
        <taxon>Actinomycetota</taxon>
        <taxon>Actinomycetes</taxon>
        <taxon>Catenulisporales</taxon>
        <taxon>Catenulisporaceae</taxon>
        <taxon>Catenulispora</taxon>
    </lineage>
</organism>
<proteinExistence type="inferred from homology"/>
<dbReference type="InParanoid" id="C7Q4Y5"/>
<keyword evidence="4" id="KW-1185">Reference proteome</keyword>
<sequence length="228" mass="24471">MRDLDFEGCHNVRDLGGVPLVDGGTTAFGAVLRSDTPDRLTEKGWTALGDYGVRTIIDLRTPGEHQAGTGYRPPWITVVSAPLHHPSYVRAPGYVTPLTYQPLLERHPERCAAVVSALTRTEPGGVLIHCVAGRDRTGIVSMLLLALAGVSVADIVEDYALSSVRLKPLFEKLGEADEGPAIEAMLAREGTTVRQTVTGLLDGFDVAGYLRSGGLDEADITAVRDRLR</sequence>
<evidence type="ECO:0000259" key="2">
    <source>
        <dbReference type="PROSITE" id="PS50056"/>
    </source>
</evidence>
<protein>
    <submittedName>
        <fullName evidence="3">Protein tyrosine/serine phosphatase</fullName>
    </submittedName>
</protein>
<dbReference type="PROSITE" id="PS50056">
    <property type="entry name" value="TYR_PHOSPHATASE_2"/>
    <property type="match status" value="1"/>
</dbReference>
<name>C7Q4Y5_CATAD</name>
<dbReference type="STRING" id="479433.Caci_5073"/>
<evidence type="ECO:0000313" key="3">
    <source>
        <dbReference type="EMBL" id="ACU73933.1"/>
    </source>
</evidence>
<dbReference type="EMBL" id="CP001700">
    <property type="protein sequence ID" value="ACU73933.1"/>
    <property type="molecule type" value="Genomic_DNA"/>
</dbReference>
<dbReference type="RefSeq" id="WP_015793662.1">
    <property type="nucleotide sequence ID" value="NC_013131.1"/>
</dbReference>
<dbReference type="OrthoDB" id="1188001at2"/>
<feature type="domain" description="Tyrosine specific protein phosphatases" evidence="2">
    <location>
        <begin position="109"/>
        <end position="157"/>
    </location>
</feature>
<dbReference type="InterPro" id="IPR016130">
    <property type="entry name" value="Tyr_Pase_AS"/>
</dbReference>
<dbReference type="KEGG" id="cai:Caci_5073"/>
<evidence type="ECO:0000313" key="4">
    <source>
        <dbReference type="Proteomes" id="UP000000851"/>
    </source>
</evidence>
<dbReference type="GO" id="GO:0004721">
    <property type="term" value="F:phosphoprotein phosphatase activity"/>
    <property type="evidence" value="ECO:0007669"/>
    <property type="project" value="InterPro"/>
</dbReference>
<dbReference type="AlphaFoldDB" id="C7Q4Y5"/>
<comment type="similarity">
    <text evidence="1">Belongs to the protein-tyrosine phosphatase family.</text>
</comment>
<dbReference type="InterPro" id="IPR026893">
    <property type="entry name" value="Tyr/Ser_Pase_IphP-type"/>
</dbReference>
<dbReference type="InterPro" id="IPR000387">
    <property type="entry name" value="Tyr_Pase_dom"/>
</dbReference>